<protein>
    <submittedName>
        <fullName evidence="1">Uncharacterized protein</fullName>
    </submittedName>
</protein>
<dbReference type="Proteomes" id="UP000006514">
    <property type="component" value="Unassembled WGS sequence"/>
</dbReference>
<proteinExistence type="predicted"/>
<dbReference type="AlphaFoldDB" id="J0CSE8"/>
<dbReference type="InParanoid" id="J0CSE8"/>
<name>J0CSE8_AURST</name>
<reference evidence="2" key="1">
    <citation type="journal article" date="2012" name="Science">
        <title>The Paleozoic origin of enzymatic lignin decomposition reconstructed from 31 fungal genomes.</title>
        <authorList>
            <person name="Floudas D."/>
            <person name="Binder M."/>
            <person name="Riley R."/>
            <person name="Barry K."/>
            <person name="Blanchette R.A."/>
            <person name="Henrissat B."/>
            <person name="Martinez A.T."/>
            <person name="Otillar R."/>
            <person name="Spatafora J.W."/>
            <person name="Yadav J.S."/>
            <person name="Aerts A."/>
            <person name="Benoit I."/>
            <person name="Boyd A."/>
            <person name="Carlson A."/>
            <person name="Copeland A."/>
            <person name="Coutinho P.M."/>
            <person name="de Vries R.P."/>
            <person name="Ferreira P."/>
            <person name="Findley K."/>
            <person name="Foster B."/>
            <person name="Gaskell J."/>
            <person name="Glotzer D."/>
            <person name="Gorecki P."/>
            <person name="Heitman J."/>
            <person name="Hesse C."/>
            <person name="Hori C."/>
            <person name="Igarashi K."/>
            <person name="Jurgens J.A."/>
            <person name="Kallen N."/>
            <person name="Kersten P."/>
            <person name="Kohler A."/>
            <person name="Kuees U."/>
            <person name="Kumar T.K.A."/>
            <person name="Kuo A."/>
            <person name="LaButti K."/>
            <person name="Larrondo L.F."/>
            <person name="Lindquist E."/>
            <person name="Ling A."/>
            <person name="Lombard V."/>
            <person name="Lucas S."/>
            <person name="Lundell T."/>
            <person name="Martin R."/>
            <person name="McLaughlin D.J."/>
            <person name="Morgenstern I."/>
            <person name="Morin E."/>
            <person name="Murat C."/>
            <person name="Nagy L.G."/>
            <person name="Nolan M."/>
            <person name="Ohm R.A."/>
            <person name="Patyshakuliyeva A."/>
            <person name="Rokas A."/>
            <person name="Ruiz-Duenas F.J."/>
            <person name="Sabat G."/>
            <person name="Salamov A."/>
            <person name="Samejima M."/>
            <person name="Schmutz J."/>
            <person name="Slot J.C."/>
            <person name="St John F."/>
            <person name="Stenlid J."/>
            <person name="Sun H."/>
            <person name="Sun S."/>
            <person name="Syed K."/>
            <person name="Tsang A."/>
            <person name="Wiebenga A."/>
            <person name="Young D."/>
            <person name="Pisabarro A."/>
            <person name="Eastwood D.C."/>
            <person name="Martin F."/>
            <person name="Cullen D."/>
            <person name="Grigoriev I.V."/>
            <person name="Hibbett D.S."/>
        </authorList>
    </citation>
    <scope>NUCLEOTIDE SEQUENCE [LARGE SCALE GENOMIC DNA]</scope>
    <source>
        <strain evidence="2">TFB10046</strain>
    </source>
</reference>
<gene>
    <name evidence="1" type="ORF">AURDEDRAFT_177716</name>
</gene>
<dbReference type="KEGG" id="adl:AURDEDRAFT_177716"/>
<organism evidence="1 2">
    <name type="scientific">Auricularia subglabra (strain TFB-10046 / SS5)</name>
    <name type="common">White-rot fungus</name>
    <name type="synonym">Auricularia delicata (strain TFB10046)</name>
    <dbReference type="NCBI Taxonomy" id="717982"/>
    <lineage>
        <taxon>Eukaryota</taxon>
        <taxon>Fungi</taxon>
        <taxon>Dikarya</taxon>
        <taxon>Basidiomycota</taxon>
        <taxon>Agaricomycotina</taxon>
        <taxon>Agaricomycetes</taxon>
        <taxon>Auriculariales</taxon>
        <taxon>Auriculariaceae</taxon>
        <taxon>Auricularia</taxon>
    </lineage>
</organism>
<dbReference type="EMBL" id="JH688370">
    <property type="protein sequence ID" value="EJD33199.1"/>
    <property type="molecule type" value="Genomic_DNA"/>
</dbReference>
<evidence type="ECO:0000313" key="2">
    <source>
        <dbReference type="Proteomes" id="UP000006514"/>
    </source>
</evidence>
<accession>J0CSE8</accession>
<keyword evidence="2" id="KW-1185">Reference proteome</keyword>
<evidence type="ECO:0000313" key="1">
    <source>
        <dbReference type="EMBL" id="EJD33199.1"/>
    </source>
</evidence>
<sequence length="94" mass="10226">MLFGAEITTLRRHVPRTVLVDIASTFAVASDDGADHPRTVVTCGAVMLGVLRDLSSLPPFDSSQISNTVAEACLILLRSFTSVRISFCSYPKRR</sequence>